<name>A0A6A6HF70_VIRVR</name>
<dbReference type="Proteomes" id="UP000800092">
    <property type="component" value="Unassembled WGS sequence"/>
</dbReference>
<organism evidence="2 3">
    <name type="scientific">Viridothelium virens</name>
    <name type="common">Speckled blister lichen</name>
    <name type="synonym">Trypethelium virens</name>
    <dbReference type="NCBI Taxonomy" id="1048519"/>
    <lineage>
        <taxon>Eukaryota</taxon>
        <taxon>Fungi</taxon>
        <taxon>Dikarya</taxon>
        <taxon>Ascomycota</taxon>
        <taxon>Pezizomycotina</taxon>
        <taxon>Dothideomycetes</taxon>
        <taxon>Dothideomycetes incertae sedis</taxon>
        <taxon>Trypetheliales</taxon>
        <taxon>Trypetheliaceae</taxon>
        <taxon>Viridothelium</taxon>
    </lineage>
</organism>
<evidence type="ECO:0000313" key="3">
    <source>
        <dbReference type="Proteomes" id="UP000800092"/>
    </source>
</evidence>
<dbReference type="EMBL" id="ML991785">
    <property type="protein sequence ID" value="KAF2236488.1"/>
    <property type="molecule type" value="Genomic_DNA"/>
</dbReference>
<proteinExistence type="predicted"/>
<evidence type="ECO:0000256" key="1">
    <source>
        <dbReference type="SAM" id="SignalP"/>
    </source>
</evidence>
<feature type="signal peptide" evidence="1">
    <location>
        <begin position="1"/>
        <end position="21"/>
    </location>
</feature>
<dbReference type="AlphaFoldDB" id="A0A6A6HF70"/>
<keyword evidence="3" id="KW-1185">Reference proteome</keyword>
<gene>
    <name evidence="2" type="ORF">EV356DRAFT_498550</name>
</gene>
<evidence type="ECO:0008006" key="4">
    <source>
        <dbReference type="Google" id="ProtNLM"/>
    </source>
</evidence>
<accession>A0A6A6HF70</accession>
<reference evidence="2" key="1">
    <citation type="journal article" date="2020" name="Stud. Mycol.">
        <title>101 Dothideomycetes genomes: a test case for predicting lifestyles and emergence of pathogens.</title>
        <authorList>
            <person name="Haridas S."/>
            <person name="Albert R."/>
            <person name="Binder M."/>
            <person name="Bloem J."/>
            <person name="Labutti K."/>
            <person name="Salamov A."/>
            <person name="Andreopoulos B."/>
            <person name="Baker S."/>
            <person name="Barry K."/>
            <person name="Bills G."/>
            <person name="Bluhm B."/>
            <person name="Cannon C."/>
            <person name="Castanera R."/>
            <person name="Culley D."/>
            <person name="Daum C."/>
            <person name="Ezra D."/>
            <person name="Gonzalez J."/>
            <person name="Henrissat B."/>
            <person name="Kuo A."/>
            <person name="Liang C."/>
            <person name="Lipzen A."/>
            <person name="Lutzoni F."/>
            <person name="Magnuson J."/>
            <person name="Mondo S."/>
            <person name="Nolan M."/>
            <person name="Ohm R."/>
            <person name="Pangilinan J."/>
            <person name="Park H.-J."/>
            <person name="Ramirez L."/>
            <person name="Alfaro M."/>
            <person name="Sun H."/>
            <person name="Tritt A."/>
            <person name="Yoshinaga Y."/>
            <person name="Zwiers L.-H."/>
            <person name="Turgeon B."/>
            <person name="Goodwin S."/>
            <person name="Spatafora J."/>
            <person name="Crous P."/>
            <person name="Grigoriev I."/>
        </authorList>
    </citation>
    <scope>NUCLEOTIDE SEQUENCE</scope>
    <source>
        <strain evidence="2">Tuck. ex Michener</strain>
    </source>
</reference>
<feature type="chain" id="PRO_5025360786" description="Secreted protein" evidence="1">
    <location>
        <begin position="22"/>
        <end position="69"/>
    </location>
</feature>
<evidence type="ECO:0000313" key="2">
    <source>
        <dbReference type="EMBL" id="KAF2236488.1"/>
    </source>
</evidence>
<sequence length="69" mass="7854">MHYYHLLLSLVVVFLAPLSLSLVSRTKKTPGFRHAYSSQSHLIPEEQRLSQCAKSTVNTALVLVLFTRR</sequence>
<keyword evidence="1" id="KW-0732">Signal</keyword>
<protein>
    <recommendedName>
        <fullName evidence="4">Secreted protein</fullName>
    </recommendedName>
</protein>